<dbReference type="InterPro" id="IPR002104">
    <property type="entry name" value="Integrase_catalytic"/>
</dbReference>
<dbReference type="InterPro" id="IPR050090">
    <property type="entry name" value="Tyrosine_recombinase_XerCD"/>
</dbReference>
<keyword evidence="4" id="KW-0233">DNA recombination</keyword>
<dbReference type="Gene3D" id="1.10.150.130">
    <property type="match status" value="1"/>
</dbReference>
<feature type="domain" description="Core-binding (CB)" evidence="7">
    <location>
        <begin position="2"/>
        <end position="95"/>
    </location>
</feature>
<evidence type="ECO:0000313" key="9">
    <source>
        <dbReference type="Proteomes" id="UP000184518"/>
    </source>
</evidence>
<dbReference type="CDD" id="cd01182">
    <property type="entry name" value="INT_RitC_C_like"/>
    <property type="match status" value="1"/>
</dbReference>
<dbReference type="PROSITE" id="PS51900">
    <property type="entry name" value="CB"/>
    <property type="match status" value="1"/>
</dbReference>
<dbReference type="PANTHER" id="PTHR30349">
    <property type="entry name" value="PHAGE INTEGRASE-RELATED"/>
    <property type="match status" value="1"/>
</dbReference>
<proteinExistence type="inferred from homology"/>
<dbReference type="STRING" id="1416778.SAMN05443633_102436"/>
<dbReference type="GO" id="GO:0003677">
    <property type="term" value="F:DNA binding"/>
    <property type="evidence" value="ECO:0007669"/>
    <property type="project" value="UniProtKB-UniRule"/>
</dbReference>
<dbReference type="InterPro" id="IPR044068">
    <property type="entry name" value="CB"/>
</dbReference>
<dbReference type="InterPro" id="IPR011010">
    <property type="entry name" value="DNA_brk_join_enz"/>
</dbReference>
<reference evidence="9" key="1">
    <citation type="submission" date="2016-11" db="EMBL/GenBank/DDBJ databases">
        <authorList>
            <person name="Varghese N."/>
            <person name="Submissions S."/>
        </authorList>
    </citation>
    <scope>NUCLEOTIDE SEQUENCE [LARGE SCALE GENOMIC DNA]</scope>
    <source>
        <strain evidence="9">DSM 27619</strain>
    </source>
</reference>
<dbReference type="Gene3D" id="1.10.443.10">
    <property type="entry name" value="Intergrase catalytic core"/>
    <property type="match status" value="1"/>
</dbReference>
<keyword evidence="3 5" id="KW-0238">DNA-binding</keyword>
<sequence>MTDFAKYLQSFFHKYLAGNYGASSNTIKAYKKSFNLLVTFMSKVKGIPPHKLELKHLNKQSIEDFLMWLEIHCKNSISTRNNRYGAICSFCKYLQYEVPDRLAEWQNIRSIKSKKGFSKVMNYLSVEGINLLLEQASKETLASRRDLAMLALLYDSGMRVQELVDLSPSCVRFEYPYHIRVTGKGNKQRDIPLLKEQINLLEQYVKENHLLRPEKQFSPLFFNRGGGKLTTAGVTYILKKYAESARAVNSQLIPSIISPHVFRHSKAMHLLQSGVNIVYIRDILGHVSVQTTERYARADSKQKRDALEAAYQDVIPEKGKLGSWEGNDDEIDFLYIFLSK</sequence>
<protein>
    <submittedName>
        <fullName evidence="8">Site-specific recombinase XerD</fullName>
    </submittedName>
</protein>
<gene>
    <name evidence="8" type="ORF">SAMN05443633_102436</name>
</gene>
<dbReference type="OrthoDB" id="107900at2"/>
<evidence type="ECO:0000313" key="8">
    <source>
        <dbReference type="EMBL" id="SHE97435.1"/>
    </source>
</evidence>
<dbReference type="GO" id="GO:0015074">
    <property type="term" value="P:DNA integration"/>
    <property type="evidence" value="ECO:0007669"/>
    <property type="project" value="UniProtKB-KW"/>
</dbReference>
<dbReference type="InterPro" id="IPR013762">
    <property type="entry name" value="Integrase-like_cat_sf"/>
</dbReference>
<keyword evidence="9" id="KW-1185">Reference proteome</keyword>
<dbReference type="SUPFAM" id="SSF56349">
    <property type="entry name" value="DNA breaking-rejoining enzymes"/>
    <property type="match status" value="1"/>
</dbReference>
<dbReference type="AlphaFoldDB" id="A0A1M4XVI7"/>
<dbReference type="PANTHER" id="PTHR30349:SF41">
    <property type="entry name" value="INTEGRASE_RECOMBINASE PROTEIN MJ0367-RELATED"/>
    <property type="match status" value="1"/>
</dbReference>
<comment type="similarity">
    <text evidence="1">Belongs to the 'phage' integrase family.</text>
</comment>
<evidence type="ECO:0000259" key="6">
    <source>
        <dbReference type="PROSITE" id="PS51898"/>
    </source>
</evidence>
<dbReference type="EMBL" id="FQUT01000002">
    <property type="protein sequence ID" value="SHE97435.1"/>
    <property type="molecule type" value="Genomic_DNA"/>
</dbReference>
<accession>A0A1M4XVI7</accession>
<evidence type="ECO:0000256" key="4">
    <source>
        <dbReference type="ARBA" id="ARBA00023172"/>
    </source>
</evidence>
<evidence type="ECO:0000256" key="2">
    <source>
        <dbReference type="ARBA" id="ARBA00022908"/>
    </source>
</evidence>
<dbReference type="InterPro" id="IPR010998">
    <property type="entry name" value="Integrase_recombinase_N"/>
</dbReference>
<dbReference type="Proteomes" id="UP000184518">
    <property type="component" value="Unassembled WGS sequence"/>
</dbReference>
<evidence type="ECO:0000256" key="1">
    <source>
        <dbReference type="ARBA" id="ARBA00008857"/>
    </source>
</evidence>
<dbReference type="InterPro" id="IPR004107">
    <property type="entry name" value="Integrase_SAM-like_N"/>
</dbReference>
<feature type="domain" description="Tyr recombinase" evidence="6">
    <location>
        <begin position="119"/>
        <end position="308"/>
    </location>
</feature>
<evidence type="ECO:0000256" key="5">
    <source>
        <dbReference type="PROSITE-ProRule" id="PRU01248"/>
    </source>
</evidence>
<dbReference type="PROSITE" id="PS51898">
    <property type="entry name" value="TYR_RECOMBINASE"/>
    <property type="match status" value="1"/>
</dbReference>
<evidence type="ECO:0000256" key="3">
    <source>
        <dbReference type="ARBA" id="ARBA00023125"/>
    </source>
</evidence>
<evidence type="ECO:0000259" key="7">
    <source>
        <dbReference type="PROSITE" id="PS51900"/>
    </source>
</evidence>
<name>A0A1M4XVI7_9FLAO</name>
<organism evidence="8 9">
    <name type="scientific">Chryseobacterium arachidis</name>
    <dbReference type="NCBI Taxonomy" id="1416778"/>
    <lineage>
        <taxon>Bacteria</taxon>
        <taxon>Pseudomonadati</taxon>
        <taxon>Bacteroidota</taxon>
        <taxon>Flavobacteriia</taxon>
        <taxon>Flavobacteriales</taxon>
        <taxon>Weeksellaceae</taxon>
        <taxon>Chryseobacterium group</taxon>
        <taxon>Chryseobacterium</taxon>
    </lineage>
</organism>
<dbReference type="GO" id="GO:0006310">
    <property type="term" value="P:DNA recombination"/>
    <property type="evidence" value="ECO:0007669"/>
    <property type="project" value="UniProtKB-KW"/>
</dbReference>
<dbReference type="Pfam" id="PF02899">
    <property type="entry name" value="Phage_int_SAM_1"/>
    <property type="match status" value="1"/>
</dbReference>
<dbReference type="Pfam" id="PF00589">
    <property type="entry name" value="Phage_integrase"/>
    <property type="match status" value="1"/>
</dbReference>
<dbReference type="RefSeq" id="WP_072953956.1">
    <property type="nucleotide sequence ID" value="NZ_FQUT01000002.1"/>
</dbReference>
<keyword evidence="2" id="KW-0229">DNA integration</keyword>